<dbReference type="EMBL" id="JAPTGB010000007">
    <property type="protein sequence ID" value="MCZ0860411.1"/>
    <property type="molecule type" value="Genomic_DNA"/>
</dbReference>
<protein>
    <submittedName>
        <fullName evidence="1">Uncharacterized protein</fullName>
    </submittedName>
</protein>
<name>A0ABT4IF99_9EURY</name>
<proteinExistence type="predicted"/>
<keyword evidence="2" id="KW-1185">Reference proteome</keyword>
<sequence length="132" mass="13710">MAPIALSNASLPEKSLTLRETPSGSMVSASPAPAGYVGISPVFATDTEKLAAYGFCILPTGQTMMYAYIVSTDADDAGYTAVGKGLNKWMNTINEKTNVAGASIVSRAAGLSSLSELGWISTVQLGLRRTES</sequence>
<gene>
    <name evidence="1" type="ORF">O0S10_04100</name>
</gene>
<dbReference type="RefSeq" id="WP_268924630.1">
    <property type="nucleotide sequence ID" value="NZ_JAPTGB010000007.1"/>
</dbReference>
<organism evidence="1 2">
    <name type="scientific">Methanocorpusculum petauri</name>
    <dbReference type="NCBI Taxonomy" id="3002863"/>
    <lineage>
        <taxon>Archaea</taxon>
        <taxon>Methanobacteriati</taxon>
        <taxon>Methanobacteriota</taxon>
        <taxon>Stenosarchaea group</taxon>
        <taxon>Methanomicrobia</taxon>
        <taxon>Methanomicrobiales</taxon>
        <taxon>Methanocorpusculaceae</taxon>
        <taxon>Methanocorpusculum</taxon>
    </lineage>
</organism>
<reference evidence="1" key="1">
    <citation type="submission" date="2022-12" db="EMBL/GenBank/DDBJ databases">
        <title>Isolation and characterisation of novel Methanocorpusculum spp. from native Australian herbivores indicates the genus is ancestrally host-associated.</title>
        <authorList>
            <person name="Volmer J.G."/>
            <person name="Soo R.M."/>
            <person name="Evans P.N."/>
            <person name="Hoedt E.C."/>
            <person name="Astorga Alsina A.L."/>
            <person name="Woodcroft B.J."/>
            <person name="Tyson G.W."/>
            <person name="Hugenholtz P."/>
            <person name="Morrison M."/>
        </authorList>
    </citation>
    <scope>NUCLEOTIDE SEQUENCE</scope>
    <source>
        <strain evidence="1">MG</strain>
    </source>
</reference>
<evidence type="ECO:0000313" key="1">
    <source>
        <dbReference type="EMBL" id="MCZ0860411.1"/>
    </source>
</evidence>
<dbReference type="Proteomes" id="UP001141422">
    <property type="component" value="Unassembled WGS sequence"/>
</dbReference>
<evidence type="ECO:0000313" key="2">
    <source>
        <dbReference type="Proteomes" id="UP001141422"/>
    </source>
</evidence>
<accession>A0ABT4IF99</accession>
<comment type="caution">
    <text evidence="1">The sequence shown here is derived from an EMBL/GenBank/DDBJ whole genome shotgun (WGS) entry which is preliminary data.</text>
</comment>